<dbReference type="SUPFAM" id="SSF53474">
    <property type="entry name" value="alpha/beta-Hydrolases"/>
    <property type="match status" value="1"/>
</dbReference>
<dbReference type="Pfam" id="PF00450">
    <property type="entry name" value="Peptidase_S10"/>
    <property type="match status" value="1"/>
</dbReference>
<dbReference type="AlphaFoldDB" id="A0A835IV50"/>
<dbReference type="InterPro" id="IPR029058">
    <property type="entry name" value="AB_hydrolase_fold"/>
</dbReference>
<name>A0A835IV50_9MAGN</name>
<keyword evidence="5" id="KW-1185">Reference proteome</keyword>
<dbReference type="EMBL" id="JADFTS010000001">
    <property type="protein sequence ID" value="KAF9623232.1"/>
    <property type="molecule type" value="Genomic_DNA"/>
</dbReference>
<evidence type="ECO:0000313" key="4">
    <source>
        <dbReference type="EMBL" id="KAF9623232.1"/>
    </source>
</evidence>
<proteinExistence type="inferred from homology"/>
<protein>
    <submittedName>
        <fullName evidence="4">Uncharacterized protein</fullName>
    </submittedName>
</protein>
<dbReference type="Proteomes" id="UP000631114">
    <property type="component" value="Unassembled WGS sequence"/>
</dbReference>
<dbReference type="OrthoDB" id="443318at2759"/>
<dbReference type="PRINTS" id="PR00724">
    <property type="entry name" value="CRBOXYPTASEC"/>
</dbReference>
<organism evidence="4 5">
    <name type="scientific">Coptis chinensis</name>
    <dbReference type="NCBI Taxonomy" id="261450"/>
    <lineage>
        <taxon>Eukaryota</taxon>
        <taxon>Viridiplantae</taxon>
        <taxon>Streptophyta</taxon>
        <taxon>Embryophyta</taxon>
        <taxon>Tracheophyta</taxon>
        <taxon>Spermatophyta</taxon>
        <taxon>Magnoliopsida</taxon>
        <taxon>Ranunculales</taxon>
        <taxon>Ranunculaceae</taxon>
        <taxon>Coptidoideae</taxon>
        <taxon>Coptis</taxon>
    </lineage>
</organism>
<keyword evidence="3" id="KW-0325">Glycoprotein</keyword>
<keyword evidence="2" id="KW-0732">Signal</keyword>
<dbReference type="GO" id="GO:0004185">
    <property type="term" value="F:serine-type carboxypeptidase activity"/>
    <property type="evidence" value="ECO:0007669"/>
    <property type="project" value="InterPro"/>
</dbReference>
<dbReference type="PANTHER" id="PTHR11802:SF132">
    <property type="entry name" value="SERINE CARBOXYPEPTIDASE-LIKE 36-RELATED"/>
    <property type="match status" value="1"/>
</dbReference>
<dbReference type="InterPro" id="IPR001563">
    <property type="entry name" value="Peptidase_S10"/>
</dbReference>
<dbReference type="PANTHER" id="PTHR11802">
    <property type="entry name" value="SERINE PROTEASE FAMILY S10 SERINE CARBOXYPEPTIDASE"/>
    <property type="match status" value="1"/>
</dbReference>
<evidence type="ECO:0000256" key="3">
    <source>
        <dbReference type="ARBA" id="ARBA00023180"/>
    </source>
</evidence>
<evidence type="ECO:0000256" key="2">
    <source>
        <dbReference type="ARBA" id="ARBA00022729"/>
    </source>
</evidence>
<gene>
    <name evidence="4" type="ORF">IFM89_000721</name>
</gene>
<comment type="similarity">
    <text evidence="1">Belongs to the peptidase S10 family.</text>
</comment>
<dbReference type="GO" id="GO:0005773">
    <property type="term" value="C:vacuole"/>
    <property type="evidence" value="ECO:0007669"/>
    <property type="project" value="TreeGrafter"/>
</dbReference>
<sequence length="174" mass="19577">METMVEILTIADTSDSEITNFERLKYWSLVQEELAEKDLEIRMLREELEKVKTDEKKMGSDDEVVVDETRVLSQEGLKENDRIEKLPGQPHNLDFAQYGGYVTVDEKAGLGCSSLAYGAMQELGPFRVASDGKTLHHNPYAWNKVANVLFLESPVGVGFSYTNTTSNLKRVGIK</sequence>
<accession>A0A835IV50</accession>
<evidence type="ECO:0000256" key="1">
    <source>
        <dbReference type="ARBA" id="ARBA00009431"/>
    </source>
</evidence>
<evidence type="ECO:0000313" key="5">
    <source>
        <dbReference type="Proteomes" id="UP000631114"/>
    </source>
</evidence>
<dbReference type="GO" id="GO:0006508">
    <property type="term" value="P:proteolysis"/>
    <property type="evidence" value="ECO:0007669"/>
    <property type="project" value="InterPro"/>
</dbReference>
<dbReference type="Gene3D" id="3.40.50.1820">
    <property type="entry name" value="alpha/beta hydrolase"/>
    <property type="match status" value="1"/>
</dbReference>
<comment type="caution">
    <text evidence="4">The sequence shown here is derived from an EMBL/GenBank/DDBJ whole genome shotgun (WGS) entry which is preliminary data.</text>
</comment>
<reference evidence="4 5" key="1">
    <citation type="submission" date="2020-10" db="EMBL/GenBank/DDBJ databases">
        <title>The Coptis chinensis genome and diversification of protoberbering-type alkaloids.</title>
        <authorList>
            <person name="Wang B."/>
            <person name="Shu S."/>
            <person name="Song C."/>
            <person name="Liu Y."/>
        </authorList>
    </citation>
    <scope>NUCLEOTIDE SEQUENCE [LARGE SCALE GENOMIC DNA]</scope>
    <source>
        <strain evidence="4">HL-2020</strain>
        <tissue evidence="4">Leaf</tissue>
    </source>
</reference>